<dbReference type="Gene3D" id="3.30.1380.10">
    <property type="match status" value="1"/>
</dbReference>
<keyword evidence="4" id="KW-0645">Protease</keyword>
<feature type="signal peptide" evidence="1">
    <location>
        <begin position="1"/>
        <end position="17"/>
    </location>
</feature>
<dbReference type="KEGG" id="smus:C7J88_04255"/>
<keyword evidence="4" id="KW-0378">Hydrolase</keyword>
<evidence type="ECO:0000256" key="1">
    <source>
        <dbReference type="SAM" id="SignalP"/>
    </source>
</evidence>
<dbReference type="Proteomes" id="UP000243706">
    <property type="component" value="Chromosome 1"/>
</dbReference>
<dbReference type="InterPro" id="IPR058193">
    <property type="entry name" value="VanY/YodJ_core_dom"/>
</dbReference>
<feature type="domain" description="D-alanyl-D-alanine carboxypeptidase-like core" evidence="2">
    <location>
        <begin position="73"/>
        <end position="197"/>
    </location>
</feature>
<organism evidence="4 5">
    <name type="scientific">Staphylococcus muscae</name>
    <dbReference type="NCBI Taxonomy" id="1294"/>
    <lineage>
        <taxon>Bacteria</taxon>
        <taxon>Bacillati</taxon>
        <taxon>Bacillota</taxon>
        <taxon>Bacilli</taxon>
        <taxon>Bacillales</taxon>
        <taxon>Staphylococcaceae</taxon>
        <taxon>Staphylococcus</taxon>
    </lineage>
</organism>
<evidence type="ECO:0000313" key="6">
    <source>
        <dbReference type="Proteomes" id="UP000652995"/>
    </source>
</evidence>
<evidence type="ECO:0000313" key="5">
    <source>
        <dbReference type="Proteomes" id="UP000243706"/>
    </source>
</evidence>
<reference evidence="3" key="4">
    <citation type="submission" date="2024-05" db="EMBL/GenBank/DDBJ databases">
        <authorList>
            <person name="Sun Q."/>
            <person name="Sedlacek I."/>
        </authorList>
    </citation>
    <scope>NUCLEOTIDE SEQUENCE</scope>
    <source>
        <strain evidence="3">CCM 4175</strain>
    </source>
</reference>
<dbReference type="OrthoDB" id="9792074at2"/>
<dbReference type="RefSeq" id="WP_095117413.1">
    <property type="nucleotide sequence ID" value="NZ_BMCB01000006.1"/>
</dbReference>
<keyword evidence="6" id="KW-1185">Reference proteome</keyword>
<dbReference type="GO" id="GO:0004180">
    <property type="term" value="F:carboxypeptidase activity"/>
    <property type="evidence" value="ECO:0007669"/>
    <property type="project" value="UniProtKB-KW"/>
</dbReference>
<feature type="chain" id="PRO_5039253664" evidence="1">
    <location>
        <begin position="18"/>
        <end position="218"/>
    </location>
</feature>
<reference evidence="3" key="1">
    <citation type="journal article" date="2014" name="Int. J. Syst. Evol. Microbiol.">
        <title>Complete genome of a new Firmicutes species belonging to the dominant human colonic microbiota ('Ruminococcus bicirculans') reveals two chromosomes and a selective capacity to utilize plant glucans.</title>
        <authorList>
            <consortium name="NISC Comparative Sequencing Program"/>
            <person name="Wegmann U."/>
            <person name="Louis P."/>
            <person name="Goesmann A."/>
            <person name="Henrissat B."/>
            <person name="Duncan S.H."/>
            <person name="Flint H.J."/>
        </authorList>
    </citation>
    <scope>NUCLEOTIDE SEQUENCE</scope>
    <source>
        <strain evidence="3">CCM 4175</strain>
    </source>
</reference>
<dbReference type="EMBL" id="BMCB01000006">
    <property type="protein sequence ID" value="GGA90053.1"/>
    <property type="molecule type" value="Genomic_DNA"/>
</dbReference>
<protein>
    <submittedName>
        <fullName evidence="3">D-Ala-D-Ala carboxypeptidase</fullName>
    </submittedName>
    <submittedName>
        <fullName evidence="4">D-alanyl-D-alanine carboxypeptidase</fullName>
    </submittedName>
</protein>
<evidence type="ECO:0000313" key="4">
    <source>
        <dbReference type="EMBL" id="SNW03221.1"/>
    </source>
</evidence>
<dbReference type="AlphaFoldDB" id="A0A240C527"/>
<dbReference type="Proteomes" id="UP000652995">
    <property type="component" value="Unassembled WGS sequence"/>
</dbReference>
<name>A0A240C527_9STAP</name>
<reference evidence="6" key="3">
    <citation type="journal article" date="2019" name="Int. J. Syst. Evol. Microbiol.">
        <title>The Global Catalogue of Microorganisms (GCM) 10K type strain sequencing project: providing services to taxonomists for standard genome sequencing and annotation.</title>
        <authorList>
            <consortium name="The Broad Institute Genomics Platform"/>
            <consortium name="The Broad Institute Genome Sequencing Center for Infectious Disease"/>
            <person name="Wu L."/>
            <person name="Ma J."/>
        </authorList>
    </citation>
    <scope>NUCLEOTIDE SEQUENCE [LARGE SCALE GENOMIC DNA]</scope>
    <source>
        <strain evidence="6">CCM 4175</strain>
    </source>
</reference>
<dbReference type="CDD" id="cd14852">
    <property type="entry name" value="LD-carboxypeptidase"/>
    <property type="match status" value="1"/>
</dbReference>
<reference evidence="4 5" key="2">
    <citation type="submission" date="2017-06" db="EMBL/GenBank/DDBJ databases">
        <authorList>
            <consortium name="Pathogen Informatics"/>
        </authorList>
    </citation>
    <scope>NUCLEOTIDE SEQUENCE [LARGE SCALE GENOMIC DNA]</scope>
    <source>
        <strain evidence="4 5">NCTC13833</strain>
    </source>
</reference>
<keyword evidence="1" id="KW-0732">Signal</keyword>
<dbReference type="PANTHER" id="PTHR34385:SF1">
    <property type="entry name" value="PEPTIDOGLYCAN L-ALANYL-D-GLUTAMATE ENDOPEPTIDASE CWLK"/>
    <property type="match status" value="1"/>
</dbReference>
<dbReference type="GO" id="GO:0006508">
    <property type="term" value="P:proteolysis"/>
    <property type="evidence" value="ECO:0007669"/>
    <property type="project" value="InterPro"/>
</dbReference>
<proteinExistence type="predicted"/>
<evidence type="ECO:0000259" key="2">
    <source>
        <dbReference type="Pfam" id="PF02557"/>
    </source>
</evidence>
<dbReference type="InterPro" id="IPR009045">
    <property type="entry name" value="Zn_M74/Hedgehog-like"/>
</dbReference>
<accession>A0A240C527</accession>
<gene>
    <name evidence="3" type="ORF">GCM10007183_12840</name>
    <name evidence="4" type="ORF">SAMEA4412661_01516</name>
</gene>
<sequence>MKKLFLAASITSLMLTACGTYDETVEQNNQQVAEKKDQHKVTRKDGVTYVDGHLFVNKKVGLPSEYAPGENVKARMQLDRMIQESRQDDVNLVFRSGFRSYETQQQLYSSYVAKDGQAAADKYSAKPGHSEHQSGLAFDVGSANASDDFKTSFVKTPEGQWVKDHAHTYGFIIRYPEGKEAITGYQYEPWHLRYVGKDLAQTIHNEETTLEEYFEFGQ</sequence>
<dbReference type="InterPro" id="IPR003709">
    <property type="entry name" value="VanY-like_core_dom"/>
</dbReference>
<evidence type="ECO:0000313" key="3">
    <source>
        <dbReference type="EMBL" id="GGA90053.1"/>
    </source>
</evidence>
<dbReference type="InterPro" id="IPR052179">
    <property type="entry name" value="DD-CPase-like"/>
</dbReference>
<dbReference type="PROSITE" id="PS51257">
    <property type="entry name" value="PROKAR_LIPOPROTEIN"/>
    <property type="match status" value="1"/>
</dbReference>
<keyword evidence="4" id="KW-0121">Carboxypeptidase</keyword>
<dbReference type="Pfam" id="PF02557">
    <property type="entry name" value="VanY"/>
    <property type="match status" value="1"/>
</dbReference>
<dbReference type="EMBL" id="LT906464">
    <property type="protein sequence ID" value="SNW03221.1"/>
    <property type="molecule type" value="Genomic_DNA"/>
</dbReference>
<dbReference type="PANTHER" id="PTHR34385">
    <property type="entry name" value="D-ALANYL-D-ALANINE CARBOXYPEPTIDASE"/>
    <property type="match status" value="1"/>
</dbReference>
<dbReference type="SUPFAM" id="SSF55166">
    <property type="entry name" value="Hedgehog/DD-peptidase"/>
    <property type="match status" value="1"/>
</dbReference>